<keyword evidence="5 6" id="KW-0472">Membrane</keyword>
<evidence type="ECO:0000313" key="7">
    <source>
        <dbReference type="EMBL" id="MBV7275043.1"/>
    </source>
</evidence>
<evidence type="ECO:0000256" key="4">
    <source>
        <dbReference type="ARBA" id="ARBA00022989"/>
    </source>
</evidence>
<sequence length="139" mass="15323">MNKKNIYSKKKGFTLIELMLVVSIILVLMGFLIPKFSSYEEKAKITKAVSTAKQIQTAAMASYGDNEGTFNSTDVKSNVESLTSAESVNVENLLNDGQSIDVTYQSDGKDCKVTINAEQNSFTVNYGDETVYPKNITKK</sequence>
<accession>A0A949X546</accession>
<protein>
    <submittedName>
        <fullName evidence="7">Prepilin-type N-terminal cleavage/methylation domain-containing protein</fullName>
    </submittedName>
</protein>
<feature type="transmembrane region" description="Helical" evidence="6">
    <location>
        <begin position="12"/>
        <end position="33"/>
    </location>
</feature>
<dbReference type="RefSeq" id="WP_218322099.1">
    <property type="nucleotide sequence ID" value="NZ_JAEEGC010000106.1"/>
</dbReference>
<dbReference type="EMBL" id="JAEEGC010000106">
    <property type="protein sequence ID" value="MBV7275043.1"/>
    <property type="molecule type" value="Genomic_DNA"/>
</dbReference>
<keyword evidence="3 6" id="KW-0812">Transmembrane</keyword>
<comment type="subcellular location">
    <subcellularLocation>
        <location evidence="1">Membrane</location>
        <topology evidence="1">Single-pass membrane protein</topology>
    </subcellularLocation>
</comment>
<dbReference type="PANTHER" id="PTHR30093">
    <property type="entry name" value="GENERAL SECRETION PATHWAY PROTEIN G"/>
    <property type="match status" value="1"/>
</dbReference>
<dbReference type="GO" id="GO:0016020">
    <property type="term" value="C:membrane"/>
    <property type="evidence" value="ECO:0007669"/>
    <property type="project" value="UniProtKB-SubCell"/>
</dbReference>
<dbReference type="InterPro" id="IPR012902">
    <property type="entry name" value="N_methyl_site"/>
</dbReference>
<gene>
    <name evidence="7" type="ORF">I6U48_19265</name>
</gene>
<comment type="caution">
    <text evidence="7">The sequence shown here is derived from an EMBL/GenBank/DDBJ whole genome shotgun (WGS) entry which is preliminary data.</text>
</comment>
<evidence type="ECO:0000313" key="8">
    <source>
        <dbReference type="Proteomes" id="UP000694308"/>
    </source>
</evidence>
<name>A0A949X546_9CLOT</name>
<evidence type="ECO:0000256" key="6">
    <source>
        <dbReference type="SAM" id="Phobius"/>
    </source>
</evidence>
<dbReference type="Proteomes" id="UP000694308">
    <property type="component" value="Unassembled WGS sequence"/>
</dbReference>
<evidence type="ECO:0000256" key="3">
    <source>
        <dbReference type="ARBA" id="ARBA00022692"/>
    </source>
</evidence>
<keyword evidence="2" id="KW-0488">Methylation</keyword>
<evidence type="ECO:0000256" key="2">
    <source>
        <dbReference type="ARBA" id="ARBA00022481"/>
    </source>
</evidence>
<organism evidence="7 8">
    <name type="scientific">Clostridium thailandense</name>
    <dbReference type="NCBI Taxonomy" id="2794346"/>
    <lineage>
        <taxon>Bacteria</taxon>
        <taxon>Bacillati</taxon>
        <taxon>Bacillota</taxon>
        <taxon>Clostridia</taxon>
        <taxon>Eubacteriales</taxon>
        <taxon>Clostridiaceae</taxon>
        <taxon>Clostridium</taxon>
    </lineage>
</organism>
<evidence type="ECO:0000256" key="5">
    <source>
        <dbReference type="ARBA" id="ARBA00023136"/>
    </source>
</evidence>
<keyword evidence="8" id="KW-1185">Reference proteome</keyword>
<dbReference type="AlphaFoldDB" id="A0A949X546"/>
<dbReference type="Pfam" id="PF07963">
    <property type="entry name" value="N_methyl"/>
    <property type="match status" value="1"/>
</dbReference>
<reference evidence="7" key="1">
    <citation type="submission" date="2020-12" db="EMBL/GenBank/DDBJ databases">
        <title>Clostridium thailandense sp. nov., a novel acetogenic bacterium isolated from peat land soil in Thailand.</title>
        <authorList>
            <person name="Chaikitkaew S."/>
            <person name="Birkeland N.K."/>
        </authorList>
    </citation>
    <scope>NUCLEOTIDE SEQUENCE</scope>
    <source>
        <strain evidence="7">PL3</strain>
    </source>
</reference>
<keyword evidence="4 6" id="KW-1133">Transmembrane helix</keyword>
<dbReference type="PROSITE" id="PS00409">
    <property type="entry name" value="PROKAR_NTER_METHYL"/>
    <property type="match status" value="1"/>
</dbReference>
<proteinExistence type="predicted"/>
<dbReference type="NCBIfam" id="TIGR02532">
    <property type="entry name" value="IV_pilin_GFxxxE"/>
    <property type="match status" value="1"/>
</dbReference>
<dbReference type="PANTHER" id="PTHR30093:SF44">
    <property type="entry name" value="TYPE II SECRETION SYSTEM CORE PROTEIN G"/>
    <property type="match status" value="1"/>
</dbReference>
<evidence type="ECO:0000256" key="1">
    <source>
        <dbReference type="ARBA" id="ARBA00004167"/>
    </source>
</evidence>